<feature type="transmembrane region" description="Helical" evidence="8">
    <location>
        <begin position="74"/>
        <end position="96"/>
    </location>
</feature>
<dbReference type="AlphaFoldDB" id="A0A563DQ04"/>
<keyword evidence="7 8" id="KW-0472">Membrane</keyword>
<accession>A0A563DQ04</accession>
<feature type="transmembrane region" description="Helical" evidence="8">
    <location>
        <begin position="12"/>
        <end position="34"/>
    </location>
</feature>
<feature type="domain" description="ABC transmembrane type-1" evidence="9">
    <location>
        <begin position="11"/>
        <end position="202"/>
    </location>
</feature>
<dbReference type="InterPro" id="IPR000515">
    <property type="entry name" value="MetI-like"/>
</dbReference>
<dbReference type="OrthoDB" id="9814902at2"/>
<evidence type="ECO:0000256" key="3">
    <source>
        <dbReference type="ARBA" id="ARBA00022475"/>
    </source>
</evidence>
<keyword evidence="2 8" id="KW-0813">Transport</keyword>
<name>A0A563DQ04_9MICO</name>
<dbReference type="Pfam" id="PF00528">
    <property type="entry name" value="BPD_transp_1"/>
    <property type="match status" value="1"/>
</dbReference>
<reference evidence="10 11" key="1">
    <citation type="submission" date="2019-05" db="EMBL/GenBank/DDBJ databases">
        <authorList>
            <person name="Lee S.D."/>
        </authorList>
    </citation>
    <scope>NUCLEOTIDE SEQUENCE [LARGE SCALE GENOMIC DNA]</scope>
    <source>
        <strain evidence="10 11">C5-26</strain>
    </source>
</reference>
<evidence type="ECO:0000256" key="7">
    <source>
        <dbReference type="ARBA" id="ARBA00023136"/>
    </source>
</evidence>
<evidence type="ECO:0000313" key="11">
    <source>
        <dbReference type="Proteomes" id="UP000320244"/>
    </source>
</evidence>
<evidence type="ECO:0000256" key="4">
    <source>
        <dbReference type="ARBA" id="ARBA00022692"/>
    </source>
</evidence>
<dbReference type="EMBL" id="VCQV01000076">
    <property type="protein sequence ID" value="TWP32378.1"/>
    <property type="molecule type" value="Genomic_DNA"/>
</dbReference>
<organism evidence="10 11">
    <name type="scientific">Leekyejoonella antrihumi</name>
    <dbReference type="NCBI Taxonomy" id="1660198"/>
    <lineage>
        <taxon>Bacteria</taxon>
        <taxon>Bacillati</taxon>
        <taxon>Actinomycetota</taxon>
        <taxon>Actinomycetes</taxon>
        <taxon>Micrococcales</taxon>
        <taxon>Dermacoccaceae</taxon>
        <taxon>Leekyejoonella</taxon>
    </lineage>
</organism>
<evidence type="ECO:0000256" key="5">
    <source>
        <dbReference type="ARBA" id="ARBA00022970"/>
    </source>
</evidence>
<dbReference type="PANTHER" id="PTHR30614:SF0">
    <property type="entry name" value="L-CYSTINE TRANSPORT SYSTEM PERMEASE PROTEIN TCYL"/>
    <property type="match status" value="1"/>
</dbReference>
<comment type="similarity">
    <text evidence="8">Belongs to the binding-protein-dependent transport system permease family.</text>
</comment>
<proteinExistence type="inferred from homology"/>
<feature type="transmembrane region" description="Helical" evidence="8">
    <location>
        <begin position="136"/>
        <end position="158"/>
    </location>
</feature>
<keyword evidence="5" id="KW-0029">Amino-acid transport</keyword>
<evidence type="ECO:0000256" key="6">
    <source>
        <dbReference type="ARBA" id="ARBA00022989"/>
    </source>
</evidence>
<feature type="transmembrane region" description="Helical" evidence="8">
    <location>
        <begin position="46"/>
        <end position="68"/>
    </location>
</feature>
<keyword evidence="4 8" id="KW-0812">Transmembrane</keyword>
<feature type="transmembrane region" description="Helical" evidence="8">
    <location>
        <begin position="178"/>
        <end position="199"/>
    </location>
</feature>
<dbReference type="Proteomes" id="UP000320244">
    <property type="component" value="Unassembled WGS sequence"/>
</dbReference>
<evidence type="ECO:0000256" key="1">
    <source>
        <dbReference type="ARBA" id="ARBA00004651"/>
    </source>
</evidence>
<dbReference type="PROSITE" id="PS50928">
    <property type="entry name" value="ABC_TM1"/>
    <property type="match status" value="1"/>
</dbReference>
<dbReference type="InterPro" id="IPR035906">
    <property type="entry name" value="MetI-like_sf"/>
</dbReference>
<sequence length="213" mass="22893">MRFIVIIARGIPYTLLLTVVSFAIGAALGLPLVALRRSRYAVIRALTALIIEIVRGVPVIVWLFVVYFGLGAGVIAFTPLEAAIIVLGVTSAAYMAEIYRSGMIGLPSGQYEAAAALGLNHMTTVRLVTGPQALRIALPSAVTYLLALFKNSSVAYTIGVTEMLFWAFKETEETLQGVLVYGIAGAYYLLMGLPLAVASRSLDRRLRARVATQ</sequence>
<evidence type="ECO:0000256" key="8">
    <source>
        <dbReference type="RuleBase" id="RU363032"/>
    </source>
</evidence>
<dbReference type="GO" id="GO:0006865">
    <property type="term" value="P:amino acid transport"/>
    <property type="evidence" value="ECO:0007669"/>
    <property type="project" value="UniProtKB-KW"/>
</dbReference>
<comment type="caution">
    <text evidence="10">The sequence shown here is derived from an EMBL/GenBank/DDBJ whole genome shotgun (WGS) entry which is preliminary data.</text>
</comment>
<comment type="subcellular location">
    <subcellularLocation>
        <location evidence="1 8">Cell membrane</location>
        <topology evidence="1 8">Multi-pass membrane protein</topology>
    </subcellularLocation>
</comment>
<reference evidence="10 11" key="2">
    <citation type="submission" date="2019-08" db="EMBL/GenBank/DDBJ databases">
        <title>Jejuicoccus antrihumi gen. nov., sp. nov., a new member of the family Dermacoccaceae isolated from a cave.</title>
        <authorList>
            <person name="Schumann P."/>
            <person name="Kim I.S."/>
        </authorList>
    </citation>
    <scope>NUCLEOTIDE SEQUENCE [LARGE SCALE GENOMIC DNA]</scope>
    <source>
        <strain evidence="10 11">C5-26</strain>
    </source>
</reference>
<dbReference type="GO" id="GO:0043190">
    <property type="term" value="C:ATP-binding cassette (ABC) transporter complex"/>
    <property type="evidence" value="ECO:0007669"/>
    <property type="project" value="InterPro"/>
</dbReference>
<gene>
    <name evidence="10" type="ORF">FGL98_24275</name>
</gene>
<evidence type="ECO:0000313" key="10">
    <source>
        <dbReference type="EMBL" id="TWP32378.1"/>
    </source>
</evidence>
<keyword evidence="11" id="KW-1185">Reference proteome</keyword>
<dbReference type="PANTHER" id="PTHR30614">
    <property type="entry name" value="MEMBRANE COMPONENT OF AMINO ACID ABC TRANSPORTER"/>
    <property type="match status" value="1"/>
</dbReference>
<dbReference type="CDD" id="cd06261">
    <property type="entry name" value="TM_PBP2"/>
    <property type="match status" value="1"/>
</dbReference>
<dbReference type="SUPFAM" id="SSF161098">
    <property type="entry name" value="MetI-like"/>
    <property type="match status" value="1"/>
</dbReference>
<evidence type="ECO:0000259" key="9">
    <source>
        <dbReference type="PROSITE" id="PS50928"/>
    </source>
</evidence>
<keyword evidence="3" id="KW-1003">Cell membrane</keyword>
<dbReference type="NCBIfam" id="TIGR01726">
    <property type="entry name" value="HEQRo_perm_3TM"/>
    <property type="match status" value="1"/>
</dbReference>
<keyword evidence="6 8" id="KW-1133">Transmembrane helix</keyword>
<dbReference type="GO" id="GO:0022857">
    <property type="term" value="F:transmembrane transporter activity"/>
    <property type="evidence" value="ECO:0007669"/>
    <property type="project" value="InterPro"/>
</dbReference>
<protein>
    <submittedName>
        <fullName evidence="10">Amino acid ABC transporter permease</fullName>
    </submittedName>
</protein>
<dbReference type="InterPro" id="IPR043429">
    <property type="entry name" value="ArtM/GltK/GlnP/TcyL/YhdX-like"/>
</dbReference>
<dbReference type="InterPro" id="IPR010065">
    <property type="entry name" value="AA_ABC_transptr_permease_3TM"/>
</dbReference>
<dbReference type="Gene3D" id="1.10.3720.10">
    <property type="entry name" value="MetI-like"/>
    <property type="match status" value="1"/>
</dbReference>
<evidence type="ECO:0000256" key="2">
    <source>
        <dbReference type="ARBA" id="ARBA00022448"/>
    </source>
</evidence>